<keyword evidence="4" id="KW-0479">Metal-binding</keyword>
<dbReference type="Proteomes" id="UP000733611">
    <property type="component" value="Unassembled WGS sequence"/>
</dbReference>
<dbReference type="InterPro" id="IPR033749">
    <property type="entry name" value="Polyprenyl_synt_CS"/>
</dbReference>
<reference evidence="8" key="1">
    <citation type="journal article" date="2021" name="PeerJ">
        <title>Extensive microbial diversity within the chicken gut microbiome revealed by metagenomics and culture.</title>
        <authorList>
            <person name="Gilroy R."/>
            <person name="Ravi A."/>
            <person name="Getino M."/>
            <person name="Pursley I."/>
            <person name="Horton D.L."/>
            <person name="Alikhan N.F."/>
            <person name="Baker D."/>
            <person name="Gharbi K."/>
            <person name="Hall N."/>
            <person name="Watson M."/>
            <person name="Adriaenssens E.M."/>
            <person name="Foster-Nyarko E."/>
            <person name="Jarju S."/>
            <person name="Secka A."/>
            <person name="Antonio M."/>
            <person name="Oren A."/>
            <person name="Chaudhuri R.R."/>
            <person name="La Ragione R."/>
            <person name="Hildebrand F."/>
            <person name="Pallen M.J."/>
        </authorList>
    </citation>
    <scope>NUCLEOTIDE SEQUENCE</scope>
    <source>
        <strain evidence="8">378</strain>
    </source>
</reference>
<dbReference type="PANTHER" id="PTHR43281:SF1">
    <property type="entry name" value="FARNESYL DIPHOSPHATE SYNTHASE"/>
    <property type="match status" value="1"/>
</dbReference>
<dbReference type="Gene3D" id="1.10.600.10">
    <property type="entry name" value="Farnesyl Diphosphate Synthase"/>
    <property type="match status" value="1"/>
</dbReference>
<evidence type="ECO:0000256" key="7">
    <source>
        <dbReference type="RuleBase" id="RU004466"/>
    </source>
</evidence>
<dbReference type="PANTHER" id="PTHR43281">
    <property type="entry name" value="FARNESYL DIPHOSPHATE SYNTHASE"/>
    <property type="match status" value="1"/>
</dbReference>
<keyword evidence="6" id="KW-0414">Isoprene biosynthesis</keyword>
<evidence type="ECO:0000256" key="3">
    <source>
        <dbReference type="ARBA" id="ARBA00022679"/>
    </source>
</evidence>
<evidence type="ECO:0000256" key="5">
    <source>
        <dbReference type="ARBA" id="ARBA00022842"/>
    </source>
</evidence>
<dbReference type="InterPro" id="IPR000092">
    <property type="entry name" value="Polyprenyl_synt"/>
</dbReference>
<dbReference type="PROSITE" id="PS00444">
    <property type="entry name" value="POLYPRENYL_SYNTHASE_2"/>
    <property type="match status" value="1"/>
</dbReference>
<dbReference type="GO" id="GO:0046872">
    <property type="term" value="F:metal ion binding"/>
    <property type="evidence" value="ECO:0007669"/>
    <property type="project" value="UniProtKB-KW"/>
</dbReference>
<dbReference type="AlphaFoldDB" id="A0A948X0C1"/>
<sequence>MQQLNDFFKVVQQRVNACMQEKLAQMPSEPASLKEAMHYALLLGGKRARPYLVYATGQAYAASLKDLDYVAAAIECIHSYSLIHDDMPEMDNDTLRRGQPTVHAKFGPATALLAGDTLQALAFDFLTDERCHIADEVKARLCGTLARAAGFTGMCGGQALDLLAEHQHLEQDALEHLHALKTGALITAAVQMGYMAARYEDAHNNSTGDVIGLTLGFVERPQVSRDLEHLTTYGKKVGLAFQVWDDVLDVEGDTAVLGKTVGSDEAHDKSTYVSLLGLENAKAYAQKLSAEAQAALKELKVPMPLLEQFAQFCVSRDH</sequence>
<proteinExistence type="inferred from homology"/>
<dbReference type="Pfam" id="PF00348">
    <property type="entry name" value="polyprenyl_synt"/>
    <property type="match status" value="1"/>
</dbReference>
<dbReference type="GO" id="GO:0008299">
    <property type="term" value="P:isoprenoid biosynthetic process"/>
    <property type="evidence" value="ECO:0007669"/>
    <property type="project" value="UniProtKB-KW"/>
</dbReference>
<dbReference type="GO" id="GO:0004659">
    <property type="term" value="F:prenyltransferase activity"/>
    <property type="evidence" value="ECO:0007669"/>
    <property type="project" value="InterPro"/>
</dbReference>
<dbReference type="PROSITE" id="PS00723">
    <property type="entry name" value="POLYPRENYL_SYNTHASE_1"/>
    <property type="match status" value="1"/>
</dbReference>
<dbReference type="SUPFAM" id="SSF48576">
    <property type="entry name" value="Terpenoid synthases"/>
    <property type="match status" value="1"/>
</dbReference>
<comment type="similarity">
    <text evidence="2 7">Belongs to the FPP/GGPP synthase family.</text>
</comment>
<evidence type="ECO:0000256" key="4">
    <source>
        <dbReference type="ARBA" id="ARBA00022723"/>
    </source>
</evidence>
<protein>
    <submittedName>
        <fullName evidence="8">Polyprenyl synthetase family protein</fullName>
    </submittedName>
</protein>
<keyword evidence="5" id="KW-0460">Magnesium</keyword>
<evidence type="ECO:0000313" key="8">
    <source>
        <dbReference type="EMBL" id="MBU3845054.1"/>
    </source>
</evidence>
<organism evidence="8 9">
    <name type="scientific">Candidatus Anaerobiospirillum pullicola</name>
    <dbReference type="NCBI Taxonomy" id="2838451"/>
    <lineage>
        <taxon>Bacteria</taxon>
        <taxon>Pseudomonadati</taxon>
        <taxon>Pseudomonadota</taxon>
        <taxon>Gammaproteobacteria</taxon>
        <taxon>Aeromonadales</taxon>
        <taxon>Succinivibrionaceae</taxon>
        <taxon>Anaerobiospirillum</taxon>
    </lineage>
</organism>
<gene>
    <name evidence="8" type="ORF">H9847_09385</name>
</gene>
<evidence type="ECO:0000256" key="2">
    <source>
        <dbReference type="ARBA" id="ARBA00006706"/>
    </source>
</evidence>
<dbReference type="InterPro" id="IPR008949">
    <property type="entry name" value="Isoprenoid_synthase_dom_sf"/>
</dbReference>
<comment type="cofactor">
    <cofactor evidence="1">
        <name>Mg(2+)</name>
        <dbReference type="ChEBI" id="CHEBI:18420"/>
    </cofactor>
</comment>
<evidence type="ECO:0000313" key="9">
    <source>
        <dbReference type="Proteomes" id="UP000733611"/>
    </source>
</evidence>
<accession>A0A948X0C1</accession>
<dbReference type="EMBL" id="JAHLFE010000189">
    <property type="protein sequence ID" value="MBU3845054.1"/>
    <property type="molecule type" value="Genomic_DNA"/>
</dbReference>
<reference evidence="8" key="2">
    <citation type="submission" date="2021-04" db="EMBL/GenBank/DDBJ databases">
        <authorList>
            <person name="Gilroy R."/>
        </authorList>
    </citation>
    <scope>NUCLEOTIDE SEQUENCE</scope>
    <source>
        <strain evidence="8">378</strain>
    </source>
</reference>
<dbReference type="CDD" id="cd00685">
    <property type="entry name" value="Trans_IPPS_HT"/>
    <property type="match status" value="1"/>
</dbReference>
<keyword evidence="3 7" id="KW-0808">Transferase</keyword>
<comment type="caution">
    <text evidence="8">The sequence shown here is derived from an EMBL/GenBank/DDBJ whole genome shotgun (WGS) entry which is preliminary data.</text>
</comment>
<evidence type="ECO:0000256" key="1">
    <source>
        <dbReference type="ARBA" id="ARBA00001946"/>
    </source>
</evidence>
<evidence type="ECO:0000256" key="6">
    <source>
        <dbReference type="ARBA" id="ARBA00023229"/>
    </source>
</evidence>
<name>A0A948X0C1_9GAMM</name>